<dbReference type="InterPro" id="IPR000210">
    <property type="entry name" value="BTB/POZ_dom"/>
</dbReference>
<gene>
    <name evidence="2" type="ORF">EI97DRAFT_431018</name>
</gene>
<reference evidence="2" key="1">
    <citation type="journal article" date="2020" name="Stud. Mycol.">
        <title>101 Dothideomycetes genomes: a test case for predicting lifestyles and emergence of pathogens.</title>
        <authorList>
            <person name="Haridas S."/>
            <person name="Albert R."/>
            <person name="Binder M."/>
            <person name="Bloem J."/>
            <person name="Labutti K."/>
            <person name="Salamov A."/>
            <person name="Andreopoulos B."/>
            <person name="Baker S."/>
            <person name="Barry K."/>
            <person name="Bills G."/>
            <person name="Bluhm B."/>
            <person name="Cannon C."/>
            <person name="Castanera R."/>
            <person name="Culley D."/>
            <person name="Daum C."/>
            <person name="Ezra D."/>
            <person name="Gonzalez J."/>
            <person name="Henrissat B."/>
            <person name="Kuo A."/>
            <person name="Liang C."/>
            <person name="Lipzen A."/>
            <person name="Lutzoni F."/>
            <person name="Magnuson J."/>
            <person name="Mondo S."/>
            <person name="Nolan M."/>
            <person name="Ohm R."/>
            <person name="Pangilinan J."/>
            <person name="Park H.-J."/>
            <person name="Ramirez L."/>
            <person name="Alfaro M."/>
            <person name="Sun H."/>
            <person name="Tritt A."/>
            <person name="Yoshinaga Y."/>
            <person name="Zwiers L.-H."/>
            <person name="Turgeon B."/>
            <person name="Goodwin S."/>
            <person name="Spatafora J."/>
            <person name="Crous P."/>
            <person name="Grigoriev I."/>
        </authorList>
    </citation>
    <scope>NUCLEOTIDE SEQUENCE</scope>
    <source>
        <strain evidence="2">CBS 379.55</strain>
    </source>
</reference>
<dbReference type="PROSITE" id="PS50097">
    <property type="entry name" value="BTB"/>
    <property type="match status" value="1"/>
</dbReference>
<keyword evidence="3" id="KW-1185">Reference proteome</keyword>
<dbReference type="EMBL" id="ML986487">
    <property type="protein sequence ID" value="KAF2278771.1"/>
    <property type="molecule type" value="Genomic_DNA"/>
</dbReference>
<evidence type="ECO:0000259" key="1">
    <source>
        <dbReference type="PROSITE" id="PS50097"/>
    </source>
</evidence>
<accession>A0A6A6JQ72</accession>
<evidence type="ECO:0000313" key="3">
    <source>
        <dbReference type="Proteomes" id="UP000800097"/>
    </source>
</evidence>
<protein>
    <recommendedName>
        <fullName evidence="1">BTB domain-containing protein</fullName>
    </recommendedName>
</protein>
<dbReference type="AlphaFoldDB" id="A0A6A6JQ72"/>
<organism evidence="2 3">
    <name type="scientific">Westerdykella ornata</name>
    <dbReference type="NCBI Taxonomy" id="318751"/>
    <lineage>
        <taxon>Eukaryota</taxon>
        <taxon>Fungi</taxon>
        <taxon>Dikarya</taxon>
        <taxon>Ascomycota</taxon>
        <taxon>Pezizomycotina</taxon>
        <taxon>Dothideomycetes</taxon>
        <taxon>Pleosporomycetidae</taxon>
        <taxon>Pleosporales</taxon>
        <taxon>Sporormiaceae</taxon>
        <taxon>Westerdykella</taxon>
    </lineage>
</organism>
<dbReference type="GeneID" id="54551009"/>
<proteinExistence type="predicted"/>
<dbReference type="OrthoDB" id="6359816at2759"/>
<dbReference type="Pfam" id="PF00651">
    <property type="entry name" value="BTB"/>
    <property type="match status" value="1"/>
</dbReference>
<sequence>MAAAIMTGAPLFDSTECGLSDITICVTDGEEAKTYHAHKAILANRSQWFYKRISGDAGLSTVKLKESNLLHFDLLMKYFYHHPGRHRANINLDWLVETISVYCMAEKYESESVKEETIARFASATSKFLFADTKDKAKIVEAYYSRHSGSDAGMGRAIAG</sequence>
<dbReference type="RefSeq" id="XP_033656310.1">
    <property type="nucleotide sequence ID" value="XM_033797834.1"/>
</dbReference>
<dbReference type="Gene3D" id="3.30.710.10">
    <property type="entry name" value="Potassium Channel Kv1.1, Chain A"/>
    <property type="match status" value="1"/>
</dbReference>
<dbReference type="Proteomes" id="UP000800097">
    <property type="component" value="Unassembled WGS sequence"/>
</dbReference>
<feature type="domain" description="BTB" evidence="1">
    <location>
        <begin position="20"/>
        <end position="80"/>
    </location>
</feature>
<name>A0A6A6JQ72_WESOR</name>
<evidence type="ECO:0000313" key="2">
    <source>
        <dbReference type="EMBL" id="KAF2278771.1"/>
    </source>
</evidence>
<dbReference type="InterPro" id="IPR011333">
    <property type="entry name" value="SKP1/BTB/POZ_sf"/>
</dbReference>
<dbReference type="SMART" id="SM00225">
    <property type="entry name" value="BTB"/>
    <property type="match status" value="1"/>
</dbReference>
<dbReference type="SUPFAM" id="SSF54695">
    <property type="entry name" value="POZ domain"/>
    <property type="match status" value="1"/>
</dbReference>